<dbReference type="EMBL" id="LR796553">
    <property type="protein sequence ID" value="CAB4151334.1"/>
    <property type="molecule type" value="Genomic_DNA"/>
</dbReference>
<evidence type="ECO:0008006" key="2">
    <source>
        <dbReference type="Google" id="ProtNLM"/>
    </source>
</evidence>
<evidence type="ECO:0000313" key="1">
    <source>
        <dbReference type="EMBL" id="CAB4151334.1"/>
    </source>
</evidence>
<gene>
    <name evidence="1" type="ORF">UFOVP586_14</name>
</gene>
<sequence length="336" mass="35775">MITPSFSLTATERVLPRMALDFTTASLDSRVTFTRSGNTATVTNSSGVIAAINANLPRFDFDPITLACKGLLIEEAKTNLLLNSLIDGTSLSTQLVTTTAVAHTLSFYGTGQIVLTGTSSATVVGTGAYPSRQTLTFTPTVGVLTLTVTGTVQYAQLEIGAFATSFIPTDATTKTRNNDVATMTGTNFSSWFNASEGSFAYWTNVFADNSAVLLQCSKAGSGYAELLSIQRDLSLDRWQLLGYEGGVLRSNMNTVTNTFVINSNNKCVYSYKSASYAASANASTLRTSTGNIPSGLDRLAIGHDLVGSGSFMSGYVQKILYYPQRLINAEVLAFSK</sequence>
<protein>
    <recommendedName>
        <fullName evidence="2">Concanavalin A-like lectin/glucanases superfamily</fullName>
    </recommendedName>
</protein>
<accession>A0A6J5MWN7</accession>
<name>A0A6J5MWN7_9CAUD</name>
<reference evidence="1" key="1">
    <citation type="submission" date="2020-04" db="EMBL/GenBank/DDBJ databases">
        <authorList>
            <person name="Chiriac C."/>
            <person name="Salcher M."/>
            <person name="Ghai R."/>
            <person name="Kavagutti S V."/>
        </authorList>
    </citation>
    <scope>NUCLEOTIDE SEQUENCE</scope>
</reference>
<proteinExistence type="predicted"/>
<organism evidence="1">
    <name type="scientific">uncultured Caudovirales phage</name>
    <dbReference type="NCBI Taxonomy" id="2100421"/>
    <lineage>
        <taxon>Viruses</taxon>
        <taxon>Duplodnaviria</taxon>
        <taxon>Heunggongvirae</taxon>
        <taxon>Uroviricota</taxon>
        <taxon>Caudoviricetes</taxon>
        <taxon>Peduoviridae</taxon>
        <taxon>Maltschvirus</taxon>
        <taxon>Maltschvirus maltsch</taxon>
    </lineage>
</organism>